<reference evidence="4" key="1">
    <citation type="submission" date="2021-08" db="EMBL/GenBank/DDBJ databases">
        <title>Chromosome-Level Trichoderma cornu-damae using Hi-C Data.</title>
        <authorList>
            <person name="Kim C.S."/>
        </authorList>
    </citation>
    <scope>NUCLEOTIDE SEQUENCE</scope>
    <source>
        <strain evidence="4">KA19-0412C</strain>
    </source>
</reference>
<feature type="region of interest" description="Disordered" evidence="2">
    <location>
        <begin position="478"/>
        <end position="508"/>
    </location>
</feature>
<feature type="region of interest" description="Disordered" evidence="2">
    <location>
        <begin position="388"/>
        <end position="412"/>
    </location>
</feature>
<dbReference type="SMART" id="SM00360">
    <property type="entry name" value="RRM"/>
    <property type="match status" value="2"/>
</dbReference>
<name>A0A9P8TW62_9HYPO</name>
<feature type="region of interest" description="Disordered" evidence="2">
    <location>
        <begin position="273"/>
        <end position="293"/>
    </location>
</feature>
<dbReference type="PROSITE" id="PS50102">
    <property type="entry name" value="RRM"/>
    <property type="match status" value="1"/>
</dbReference>
<feature type="region of interest" description="Disordered" evidence="2">
    <location>
        <begin position="432"/>
        <end position="458"/>
    </location>
</feature>
<feature type="domain" description="RRM" evidence="3">
    <location>
        <begin position="299"/>
        <end position="382"/>
    </location>
</feature>
<feature type="region of interest" description="Disordered" evidence="2">
    <location>
        <begin position="585"/>
        <end position="660"/>
    </location>
</feature>
<dbReference type="PANTHER" id="PTHR15241">
    <property type="entry name" value="TRANSFORMER-2-RELATED"/>
    <property type="match status" value="1"/>
</dbReference>
<accession>A0A9P8TW62</accession>
<organism evidence="4 5">
    <name type="scientific">Trichoderma cornu-damae</name>
    <dbReference type="NCBI Taxonomy" id="654480"/>
    <lineage>
        <taxon>Eukaryota</taxon>
        <taxon>Fungi</taxon>
        <taxon>Dikarya</taxon>
        <taxon>Ascomycota</taxon>
        <taxon>Pezizomycotina</taxon>
        <taxon>Sordariomycetes</taxon>
        <taxon>Hypocreomycetidae</taxon>
        <taxon>Hypocreales</taxon>
        <taxon>Hypocreaceae</taxon>
        <taxon>Trichoderma</taxon>
    </lineage>
</organism>
<sequence length="787" mass="84480">MPAHSSLRYPKKTLMKASSFDVIRQMSFGGESGLDSVPGISLNQDNAPSSLAFQVGNTNNDDVFTDQPVSECGRGGTAPKVTQDVIKMTSTESESATQPSQRRADGTQVLRDPPQIDAQNIYPSLTQAFDDRRLEIEVTKYFSQFGTVFAKIRRDSRQMPFAFCQFTRDADAESAEKFGSGAVILGRPCRVEKATANSCFVVYKISGDGTSRQEAIDLLGVLGPIAKVYPLDHGNQKGGNLPPAMVVLYKRYDASRSVVKAFENHPVFRVDAFDPKTETRQQPKRSDQNNYAQYEKDRRSAYFGNLPLAMTADDLKSLASSCGKVLCAEVAMKEVPQPGGMTVTTRFGFVEFARPDSIDNAIANFHRKPIDGYILKVERKRSRTFNGLSSGINGSQRGPHPVVSPSTWHGGRGNNRHGHATRIMNADTFVPLAAGPPTTHLAPGAERRGEDGATSPPSMGDEVRNLLLRMSASQYVRPAATGPVPGEEASAATGRLPTAVSHSSNCQPSGPGLGLGLGLGMGLDLGLGQGHMKEAELGRAVQGKSIIKDRGASGGKAVISHADIEDEADGQESAATAAKALKKFERAADGNHRGKMNEDLDNPDSGKSAHGGAKTRVDRESVAATPTKPPVKAEVKTPNVKTPNVKTPNVKTPDVKTPDAKVPPEYGAEPAASCFYPIIPPFPYSPYGFHPIQPLQPFMANPLTPQGGPLVYNSFGHTYYSPTPYSDMYAMYPMVQQYAAAPMETPTRPSASSQSAEAWREDSPTESSGMSPKSGDRADGKGKAKAR</sequence>
<dbReference type="AlphaFoldDB" id="A0A9P8TW62"/>
<dbReference type="Proteomes" id="UP000827724">
    <property type="component" value="Unassembled WGS sequence"/>
</dbReference>
<evidence type="ECO:0000313" key="4">
    <source>
        <dbReference type="EMBL" id="KAH6607324.1"/>
    </source>
</evidence>
<feature type="compositionally biased region" description="Basic and acidic residues" evidence="2">
    <location>
        <begin position="585"/>
        <end position="598"/>
    </location>
</feature>
<evidence type="ECO:0000256" key="1">
    <source>
        <dbReference type="PROSITE-ProRule" id="PRU00176"/>
    </source>
</evidence>
<dbReference type="Gene3D" id="3.30.70.330">
    <property type="match status" value="2"/>
</dbReference>
<feature type="compositionally biased region" description="Basic and acidic residues" evidence="2">
    <location>
        <begin position="774"/>
        <end position="787"/>
    </location>
</feature>
<dbReference type="PANTHER" id="PTHR15241:SF304">
    <property type="entry name" value="RRM DOMAIN-CONTAINING PROTEIN"/>
    <property type="match status" value="1"/>
</dbReference>
<comment type="caution">
    <text evidence="4">The sequence shown here is derived from an EMBL/GenBank/DDBJ whole genome shotgun (WGS) entry which is preliminary data.</text>
</comment>
<gene>
    <name evidence="4" type="ORF">Trco_003637</name>
</gene>
<feature type="compositionally biased region" description="Polar residues" evidence="2">
    <location>
        <begin position="747"/>
        <end position="756"/>
    </location>
</feature>
<dbReference type="CDD" id="cd00590">
    <property type="entry name" value="RRM_SF"/>
    <property type="match status" value="1"/>
</dbReference>
<feature type="region of interest" description="Disordered" evidence="2">
    <location>
        <begin position="89"/>
        <end position="114"/>
    </location>
</feature>
<evidence type="ECO:0000313" key="5">
    <source>
        <dbReference type="Proteomes" id="UP000827724"/>
    </source>
</evidence>
<evidence type="ECO:0000259" key="3">
    <source>
        <dbReference type="PROSITE" id="PS50102"/>
    </source>
</evidence>
<dbReference type="Pfam" id="PF00076">
    <property type="entry name" value="RRM_1"/>
    <property type="match status" value="1"/>
</dbReference>
<dbReference type="InterPro" id="IPR012677">
    <property type="entry name" value="Nucleotide-bd_a/b_plait_sf"/>
</dbReference>
<keyword evidence="1" id="KW-0694">RNA-binding</keyword>
<keyword evidence="5" id="KW-1185">Reference proteome</keyword>
<dbReference type="InterPro" id="IPR035979">
    <property type="entry name" value="RBD_domain_sf"/>
</dbReference>
<dbReference type="GO" id="GO:0003723">
    <property type="term" value="F:RNA binding"/>
    <property type="evidence" value="ECO:0007669"/>
    <property type="project" value="UniProtKB-UniRule"/>
</dbReference>
<protein>
    <recommendedName>
        <fullName evidence="3">RRM domain-containing protein</fullName>
    </recommendedName>
</protein>
<feature type="compositionally biased region" description="Polar residues" evidence="2">
    <location>
        <begin position="89"/>
        <end position="101"/>
    </location>
</feature>
<feature type="region of interest" description="Disordered" evidence="2">
    <location>
        <begin position="742"/>
        <end position="787"/>
    </location>
</feature>
<dbReference type="InterPro" id="IPR000504">
    <property type="entry name" value="RRM_dom"/>
</dbReference>
<dbReference type="SUPFAM" id="SSF54928">
    <property type="entry name" value="RNA-binding domain, RBD"/>
    <property type="match status" value="2"/>
</dbReference>
<evidence type="ECO:0000256" key="2">
    <source>
        <dbReference type="SAM" id="MobiDB-lite"/>
    </source>
</evidence>
<dbReference type="OrthoDB" id="410044at2759"/>
<proteinExistence type="predicted"/>
<feature type="compositionally biased region" description="Basic and acidic residues" evidence="2">
    <location>
        <begin position="273"/>
        <end position="287"/>
    </location>
</feature>
<feature type="compositionally biased region" description="Polar residues" evidence="2">
    <location>
        <begin position="639"/>
        <end position="650"/>
    </location>
</feature>
<dbReference type="EMBL" id="JAIWOZ010000003">
    <property type="protein sequence ID" value="KAH6607324.1"/>
    <property type="molecule type" value="Genomic_DNA"/>
</dbReference>